<evidence type="ECO:0000313" key="1">
    <source>
        <dbReference type="EMBL" id="GBP81440.1"/>
    </source>
</evidence>
<dbReference type="EMBL" id="BGZK01001511">
    <property type="protein sequence ID" value="GBP81440.1"/>
    <property type="molecule type" value="Genomic_DNA"/>
</dbReference>
<dbReference type="Proteomes" id="UP000299102">
    <property type="component" value="Unassembled WGS sequence"/>
</dbReference>
<sequence>MGPPKPSLTGRTTTAEVVTSRRVTAACILARQRSQGIIPKHLSSVGSAGAPPAPRPGRPSRFCHFGRLFVPGAGVCDCERSRTGDNFTTYHSTQRAPGAAFPFVVPQGSAGNVVDYT</sequence>
<protein>
    <submittedName>
        <fullName evidence="1">Uncharacterized protein</fullName>
    </submittedName>
</protein>
<evidence type="ECO:0000313" key="2">
    <source>
        <dbReference type="Proteomes" id="UP000299102"/>
    </source>
</evidence>
<proteinExistence type="predicted"/>
<comment type="caution">
    <text evidence="1">The sequence shown here is derived from an EMBL/GenBank/DDBJ whole genome shotgun (WGS) entry which is preliminary data.</text>
</comment>
<dbReference type="AlphaFoldDB" id="A0A4C1Z1M6"/>
<gene>
    <name evidence="1" type="ORF">EVAR_64007_1</name>
</gene>
<organism evidence="1 2">
    <name type="scientific">Eumeta variegata</name>
    <name type="common">Bagworm moth</name>
    <name type="synonym">Eumeta japonica</name>
    <dbReference type="NCBI Taxonomy" id="151549"/>
    <lineage>
        <taxon>Eukaryota</taxon>
        <taxon>Metazoa</taxon>
        <taxon>Ecdysozoa</taxon>
        <taxon>Arthropoda</taxon>
        <taxon>Hexapoda</taxon>
        <taxon>Insecta</taxon>
        <taxon>Pterygota</taxon>
        <taxon>Neoptera</taxon>
        <taxon>Endopterygota</taxon>
        <taxon>Lepidoptera</taxon>
        <taxon>Glossata</taxon>
        <taxon>Ditrysia</taxon>
        <taxon>Tineoidea</taxon>
        <taxon>Psychidae</taxon>
        <taxon>Oiketicinae</taxon>
        <taxon>Eumeta</taxon>
    </lineage>
</organism>
<name>A0A4C1Z1M6_EUMVA</name>
<accession>A0A4C1Z1M6</accession>
<reference evidence="1 2" key="1">
    <citation type="journal article" date="2019" name="Commun. Biol.">
        <title>The bagworm genome reveals a unique fibroin gene that provides high tensile strength.</title>
        <authorList>
            <person name="Kono N."/>
            <person name="Nakamura H."/>
            <person name="Ohtoshi R."/>
            <person name="Tomita M."/>
            <person name="Numata K."/>
            <person name="Arakawa K."/>
        </authorList>
    </citation>
    <scope>NUCLEOTIDE SEQUENCE [LARGE SCALE GENOMIC DNA]</scope>
</reference>
<keyword evidence="2" id="KW-1185">Reference proteome</keyword>